<reference evidence="1" key="1">
    <citation type="submission" date="2020-11" db="EMBL/GenBank/DDBJ databases">
        <authorList>
            <person name="Tran Van P."/>
        </authorList>
    </citation>
    <scope>NUCLEOTIDE SEQUENCE</scope>
</reference>
<name>A0A7R9KUP3_9ACAR</name>
<organism evidence="1">
    <name type="scientific">Medioppia subpectinata</name>
    <dbReference type="NCBI Taxonomy" id="1979941"/>
    <lineage>
        <taxon>Eukaryota</taxon>
        <taxon>Metazoa</taxon>
        <taxon>Ecdysozoa</taxon>
        <taxon>Arthropoda</taxon>
        <taxon>Chelicerata</taxon>
        <taxon>Arachnida</taxon>
        <taxon>Acari</taxon>
        <taxon>Acariformes</taxon>
        <taxon>Sarcoptiformes</taxon>
        <taxon>Oribatida</taxon>
        <taxon>Brachypylina</taxon>
        <taxon>Oppioidea</taxon>
        <taxon>Oppiidae</taxon>
        <taxon>Medioppia</taxon>
    </lineage>
</organism>
<accession>A0A7R9KUP3</accession>
<dbReference type="EMBL" id="OC861650">
    <property type="protein sequence ID" value="CAD7629610.1"/>
    <property type="molecule type" value="Genomic_DNA"/>
</dbReference>
<evidence type="ECO:0000313" key="1">
    <source>
        <dbReference type="EMBL" id="CAD7629610.1"/>
    </source>
</evidence>
<dbReference type="OrthoDB" id="265717at2759"/>
<proteinExistence type="predicted"/>
<dbReference type="EMBL" id="CAJPIZ010007075">
    <property type="protein sequence ID" value="CAG2110040.1"/>
    <property type="molecule type" value="Genomic_DNA"/>
</dbReference>
<dbReference type="Proteomes" id="UP000759131">
    <property type="component" value="Unassembled WGS sequence"/>
</dbReference>
<protein>
    <submittedName>
        <fullName evidence="1">Uncharacterized protein</fullName>
    </submittedName>
</protein>
<keyword evidence="2" id="KW-1185">Reference proteome</keyword>
<evidence type="ECO:0000313" key="2">
    <source>
        <dbReference type="Proteomes" id="UP000759131"/>
    </source>
</evidence>
<sequence>MLTHVICGEETHFVRQREQKKLFINCHKRDPKSDEMTVIASKHLIPGDVVFKCKPLMTIDWTFHKNECKVFREKTMTESDAVLQPFHRLFLRIKNDKTFATKRHTLIDGSVRHMSGDETNKSFLCPKHGFHLQSKCDQQMD</sequence>
<dbReference type="AlphaFoldDB" id="A0A7R9KUP3"/>
<gene>
    <name evidence="1" type="ORF">OSB1V03_LOCUS10025</name>
</gene>